<sequence>MEVGFGKVLLGLTLLLGALAMDVNGARTLNEVDHPQTFGSFGGTSSPSSGSTGSFPGLGGFAFGSPSFCSFPGVQCTPVQPTIPFVSNGGGSPIGETP</sequence>
<feature type="signal peptide" evidence="1">
    <location>
        <begin position="1"/>
        <end position="25"/>
    </location>
</feature>
<dbReference type="EMBL" id="JBEAFC010000012">
    <property type="protein sequence ID" value="KAL1535002.1"/>
    <property type="molecule type" value="Genomic_DNA"/>
</dbReference>
<protein>
    <submittedName>
        <fullName evidence="2">Uncharacterized protein</fullName>
    </submittedName>
</protein>
<accession>A0ABD1FT33</accession>
<name>A0ABD1FT33_SALDI</name>
<evidence type="ECO:0000313" key="3">
    <source>
        <dbReference type="Proteomes" id="UP001567538"/>
    </source>
</evidence>
<dbReference type="AlphaFoldDB" id="A0ABD1FT33"/>
<comment type="caution">
    <text evidence="2">The sequence shown here is derived from an EMBL/GenBank/DDBJ whole genome shotgun (WGS) entry which is preliminary data.</text>
</comment>
<keyword evidence="3" id="KW-1185">Reference proteome</keyword>
<proteinExistence type="predicted"/>
<gene>
    <name evidence="2" type="ORF">AAHA92_31108</name>
</gene>
<feature type="chain" id="PRO_5044773102" evidence="1">
    <location>
        <begin position="26"/>
        <end position="98"/>
    </location>
</feature>
<dbReference type="Proteomes" id="UP001567538">
    <property type="component" value="Unassembled WGS sequence"/>
</dbReference>
<evidence type="ECO:0000313" key="2">
    <source>
        <dbReference type="EMBL" id="KAL1535002.1"/>
    </source>
</evidence>
<reference evidence="2 3" key="1">
    <citation type="submission" date="2024-06" db="EMBL/GenBank/DDBJ databases">
        <title>A chromosome level genome sequence of Diviner's sage (Salvia divinorum).</title>
        <authorList>
            <person name="Ford S.A."/>
            <person name="Ro D.-K."/>
            <person name="Ness R.W."/>
            <person name="Phillips M.A."/>
        </authorList>
    </citation>
    <scope>NUCLEOTIDE SEQUENCE [LARGE SCALE GENOMIC DNA]</scope>
    <source>
        <strain evidence="2">SAF-2024a</strain>
        <tissue evidence="2">Leaf</tissue>
    </source>
</reference>
<keyword evidence="1" id="KW-0732">Signal</keyword>
<evidence type="ECO:0000256" key="1">
    <source>
        <dbReference type="SAM" id="SignalP"/>
    </source>
</evidence>
<organism evidence="2 3">
    <name type="scientific">Salvia divinorum</name>
    <name type="common">Maria pastora</name>
    <name type="synonym">Diviner's sage</name>
    <dbReference type="NCBI Taxonomy" id="28513"/>
    <lineage>
        <taxon>Eukaryota</taxon>
        <taxon>Viridiplantae</taxon>
        <taxon>Streptophyta</taxon>
        <taxon>Embryophyta</taxon>
        <taxon>Tracheophyta</taxon>
        <taxon>Spermatophyta</taxon>
        <taxon>Magnoliopsida</taxon>
        <taxon>eudicotyledons</taxon>
        <taxon>Gunneridae</taxon>
        <taxon>Pentapetalae</taxon>
        <taxon>asterids</taxon>
        <taxon>lamiids</taxon>
        <taxon>Lamiales</taxon>
        <taxon>Lamiaceae</taxon>
        <taxon>Nepetoideae</taxon>
        <taxon>Mentheae</taxon>
        <taxon>Salviinae</taxon>
        <taxon>Salvia</taxon>
        <taxon>Salvia subgen. Calosphace</taxon>
    </lineage>
</organism>